<evidence type="ECO:0000256" key="2">
    <source>
        <dbReference type="ARBA" id="ARBA00022692"/>
    </source>
</evidence>
<feature type="transmembrane region" description="Helical" evidence="7">
    <location>
        <begin position="208"/>
        <end position="228"/>
    </location>
</feature>
<evidence type="ECO:0000256" key="7">
    <source>
        <dbReference type="SAM" id="Phobius"/>
    </source>
</evidence>
<evidence type="ECO:0000256" key="3">
    <source>
        <dbReference type="ARBA" id="ARBA00022989"/>
    </source>
</evidence>
<evidence type="ECO:0000259" key="8">
    <source>
        <dbReference type="Pfam" id="PF20684"/>
    </source>
</evidence>
<feature type="region of interest" description="Disordered" evidence="6">
    <location>
        <begin position="338"/>
        <end position="362"/>
    </location>
</feature>
<feature type="transmembrane region" description="Helical" evidence="7">
    <location>
        <begin position="243"/>
        <end position="263"/>
    </location>
</feature>
<protein>
    <recommendedName>
        <fullName evidence="8">Rhodopsin domain-containing protein</fullName>
    </recommendedName>
</protein>
<name>A0AAN6MC86_9PEZI</name>
<evidence type="ECO:0000313" key="9">
    <source>
        <dbReference type="EMBL" id="KAK3898080.1"/>
    </source>
</evidence>
<organism evidence="9 10">
    <name type="scientific">Staphylotrichum tortipilum</name>
    <dbReference type="NCBI Taxonomy" id="2831512"/>
    <lineage>
        <taxon>Eukaryota</taxon>
        <taxon>Fungi</taxon>
        <taxon>Dikarya</taxon>
        <taxon>Ascomycota</taxon>
        <taxon>Pezizomycotina</taxon>
        <taxon>Sordariomycetes</taxon>
        <taxon>Sordariomycetidae</taxon>
        <taxon>Sordariales</taxon>
        <taxon>Chaetomiaceae</taxon>
        <taxon>Staphylotrichum</taxon>
    </lineage>
</organism>
<evidence type="ECO:0000256" key="6">
    <source>
        <dbReference type="SAM" id="MobiDB-lite"/>
    </source>
</evidence>
<dbReference type="AlphaFoldDB" id="A0AAN6MC86"/>
<keyword evidence="3 7" id="KW-1133">Transmembrane helix</keyword>
<proteinExistence type="inferred from homology"/>
<dbReference type="InterPro" id="IPR049326">
    <property type="entry name" value="Rhodopsin_dom_fungi"/>
</dbReference>
<evidence type="ECO:0000256" key="1">
    <source>
        <dbReference type="ARBA" id="ARBA00004141"/>
    </source>
</evidence>
<keyword evidence="4 7" id="KW-0472">Membrane</keyword>
<accession>A0AAN6MC86</accession>
<reference evidence="9" key="2">
    <citation type="submission" date="2023-05" db="EMBL/GenBank/DDBJ databases">
        <authorList>
            <consortium name="Lawrence Berkeley National Laboratory"/>
            <person name="Steindorff A."/>
            <person name="Hensen N."/>
            <person name="Bonometti L."/>
            <person name="Westerberg I."/>
            <person name="Brannstrom I.O."/>
            <person name="Guillou S."/>
            <person name="Cros-Aarteil S."/>
            <person name="Calhoun S."/>
            <person name="Haridas S."/>
            <person name="Kuo A."/>
            <person name="Mondo S."/>
            <person name="Pangilinan J."/>
            <person name="Riley R."/>
            <person name="Labutti K."/>
            <person name="Andreopoulos B."/>
            <person name="Lipzen A."/>
            <person name="Chen C."/>
            <person name="Yanf M."/>
            <person name="Daum C."/>
            <person name="Ng V."/>
            <person name="Clum A."/>
            <person name="Ohm R."/>
            <person name="Martin F."/>
            <person name="Silar P."/>
            <person name="Natvig D."/>
            <person name="Lalanne C."/>
            <person name="Gautier V."/>
            <person name="Ament-Velasquez S.L."/>
            <person name="Kruys A."/>
            <person name="Hutchinson M.I."/>
            <person name="Powell A.J."/>
            <person name="Barry K."/>
            <person name="Miller A.N."/>
            <person name="Grigoriev I.V."/>
            <person name="Debuchy R."/>
            <person name="Gladieux P."/>
            <person name="Thoren M.H."/>
            <person name="Johannesson H."/>
        </authorList>
    </citation>
    <scope>NUCLEOTIDE SEQUENCE</scope>
    <source>
        <strain evidence="9">CBS 103.79</strain>
    </source>
</reference>
<reference evidence="9" key="1">
    <citation type="journal article" date="2023" name="Mol. Phylogenet. Evol.">
        <title>Genome-scale phylogeny and comparative genomics of the fungal order Sordariales.</title>
        <authorList>
            <person name="Hensen N."/>
            <person name="Bonometti L."/>
            <person name="Westerberg I."/>
            <person name="Brannstrom I.O."/>
            <person name="Guillou S."/>
            <person name="Cros-Aarteil S."/>
            <person name="Calhoun S."/>
            <person name="Haridas S."/>
            <person name="Kuo A."/>
            <person name="Mondo S."/>
            <person name="Pangilinan J."/>
            <person name="Riley R."/>
            <person name="LaButti K."/>
            <person name="Andreopoulos B."/>
            <person name="Lipzen A."/>
            <person name="Chen C."/>
            <person name="Yan M."/>
            <person name="Daum C."/>
            <person name="Ng V."/>
            <person name="Clum A."/>
            <person name="Steindorff A."/>
            <person name="Ohm R.A."/>
            <person name="Martin F."/>
            <person name="Silar P."/>
            <person name="Natvig D.O."/>
            <person name="Lalanne C."/>
            <person name="Gautier V."/>
            <person name="Ament-Velasquez S.L."/>
            <person name="Kruys A."/>
            <person name="Hutchinson M.I."/>
            <person name="Powell A.J."/>
            <person name="Barry K."/>
            <person name="Miller A.N."/>
            <person name="Grigoriev I.V."/>
            <person name="Debuchy R."/>
            <person name="Gladieux P."/>
            <person name="Hiltunen Thoren M."/>
            <person name="Johannesson H."/>
        </authorList>
    </citation>
    <scope>NUCLEOTIDE SEQUENCE</scope>
    <source>
        <strain evidence="9">CBS 103.79</strain>
    </source>
</reference>
<dbReference type="PANTHER" id="PTHR33048">
    <property type="entry name" value="PTH11-LIKE INTEGRAL MEMBRANE PROTEIN (AFU_ORTHOLOGUE AFUA_5G11245)"/>
    <property type="match status" value="1"/>
</dbReference>
<evidence type="ECO:0000256" key="4">
    <source>
        <dbReference type="ARBA" id="ARBA00023136"/>
    </source>
</evidence>
<comment type="similarity">
    <text evidence="5">Belongs to the SAT4 family.</text>
</comment>
<feature type="transmembrane region" description="Helical" evidence="7">
    <location>
        <begin position="173"/>
        <end position="196"/>
    </location>
</feature>
<evidence type="ECO:0000313" key="10">
    <source>
        <dbReference type="Proteomes" id="UP001303889"/>
    </source>
</evidence>
<comment type="subcellular location">
    <subcellularLocation>
        <location evidence="1">Membrane</location>
        <topology evidence="1">Multi-pass membrane protein</topology>
    </subcellularLocation>
</comment>
<feature type="transmembrane region" description="Helical" evidence="7">
    <location>
        <begin position="131"/>
        <end position="153"/>
    </location>
</feature>
<dbReference type="PANTHER" id="PTHR33048:SF129">
    <property type="entry name" value="INTEGRAL MEMBRANE PROTEIN-RELATED"/>
    <property type="match status" value="1"/>
</dbReference>
<feature type="domain" description="Rhodopsin" evidence="8">
    <location>
        <begin position="41"/>
        <end position="271"/>
    </location>
</feature>
<dbReference type="InterPro" id="IPR052337">
    <property type="entry name" value="SAT4-like"/>
</dbReference>
<feature type="transmembrane region" description="Helical" evidence="7">
    <location>
        <begin position="56"/>
        <end position="75"/>
    </location>
</feature>
<evidence type="ECO:0000256" key="5">
    <source>
        <dbReference type="ARBA" id="ARBA00038359"/>
    </source>
</evidence>
<dbReference type="Proteomes" id="UP001303889">
    <property type="component" value="Unassembled WGS sequence"/>
</dbReference>
<dbReference type="EMBL" id="MU856005">
    <property type="protein sequence ID" value="KAK3898080.1"/>
    <property type="molecule type" value="Genomic_DNA"/>
</dbReference>
<keyword evidence="10" id="KW-1185">Reference proteome</keyword>
<comment type="caution">
    <text evidence="9">The sequence shown here is derived from an EMBL/GenBank/DDBJ whole genome shotgun (WGS) entry which is preliminary data.</text>
</comment>
<keyword evidence="2 7" id="KW-0812">Transmembrane</keyword>
<feature type="transmembrane region" description="Helical" evidence="7">
    <location>
        <begin position="20"/>
        <end position="44"/>
    </location>
</feature>
<gene>
    <name evidence="9" type="ORF">C8A05DRAFT_19273</name>
</gene>
<feature type="transmembrane region" description="Helical" evidence="7">
    <location>
        <begin position="106"/>
        <end position="124"/>
    </location>
</feature>
<dbReference type="GO" id="GO:0016020">
    <property type="term" value="C:membrane"/>
    <property type="evidence" value="ECO:0007669"/>
    <property type="project" value="UniProtKB-SubCell"/>
</dbReference>
<sequence>MDQLQQLPPGNAPGLPYNSLQTGTVIAFAVTYGICSFFLLLRYIQAVFLVKKFEPDLFILTLSYGAALVYFITMVKLMHHGWGRHLVELNMTDLVEFNKALLPNTLTYLITPGVTKMAILVVLFRINPSIPYRICVCAIGVAILAYTVVLTSITGGPCSPLKEGTLTCLMNVALAHAVLNIVSDLAVAFVPIPTILSLQLSAKQKLTVTCILGLGSGVVVCSIARLPYVRQMAHDDDTTYTEAILGVWSIVEVNLGIICGAAMRLKPLLTRWLPQLGLFSSRTRSNGKSLGSSSMGLRADPRPVQRNYQLHSVQKGSAGPPSTGDNGRIHIYREFDVTTTEHDARSTGPSDSDSIEKVPTRV</sequence>
<dbReference type="Pfam" id="PF20684">
    <property type="entry name" value="Fung_rhodopsin"/>
    <property type="match status" value="1"/>
</dbReference>